<dbReference type="Gene3D" id="1.25.10.10">
    <property type="entry name" value="Leucine-rich Repeat Variant"/>
    <property type="match status" value="1"/>
</dbReference>
<dbReference type="Pfam" id="PF22493">
    <property type="entry name" value="PUF_NOP9"/>
    <property type="match status" value="1"/>
</dbReference>
<feature type="repeat" description="Pumilio" evidence="2">
    <location>
        <begin position="325"/>
        <end position="360"/>
    </location>
</feature>
<name>A0ABD3QEZ8_9STRA</name>
<sequence>MNQVYKMNDGNPQGDVFRSSTSEWYRDSQGEKEMAASVPCEGCRNGYGCYNEEQCSNFYASYPPSPTPYGQPMMPYSNNGMADPAPYGQMPPPVNHNPYYVYAAPPPHHQQQFMGHRAHPAQPFYYGQSHAYNGHNGPYYHPSMKAAPYRHQGPRRNSKGYRASNEYTNGAYEESLLSPDVGSDSSSLTFCGIFSEDVRRAVSFVKRNHSATLFQIEGYIAQVAIADDATRRFIQERLKVGSENEQRLGLTAALASFQMLINDEKGSSMLQDFFIYGTQDMKDELMAALYEEGILELSINIHGCRVVQKAIRNIDQKELSKLVAQFQGHVLTMIHDSSGNHVIQRCIQAQSSFAKEAEMAGDMETANEIMDQIQFMITDVVENIETMSIHRYGCRVVQRSIEFCTEKQRNAVLEAITACNESIAEDLYGNYVVQQAIMTGTDMHREQILNTLMSKRGNIFRLSKQKYASNVVEKIMQYGTIEQRTLLLKEILKVHERTGLCTVILMAQDPIANYVVKKAIETAPEGEIKQELLEILNRNRDELLKSPYAKYIVRTP</sequence>
<feature type="repeat" description="Pumilio" evidence="2">
    <location>
        <begin position="451"/>
        <end position="489"/>
    </location>
</feature>
<feature type="repeat" description="Pumilio" evidence="2">
    <location>
        <begin position="415"/>
        <end position="450"/>
    </location>
</feature>
<dbReference type="InterPro" id="IPR033133">
    <property type="entry name" value="PUM-HD"/>
</dbReference>
<dbReference type="PROSITE" id="PS50302">
    <property type="entry name" value="PUM"/>
    <property type="match status" value="5"/>
</dbReference>
<dbReference type="InterPro" id="IPR011989">
    <property type="entry name" value="ARM-like"/>
</dbReference>
<dbReference type="SUPFAM" id="SSF48371">
    <property type="entry name" value="ARM repeat"/>
    <property type="match status" value="1"/>
</dbReference>
<dbReference type="InterPro" id="IPR016024">
    <property type="entry name" value="ARM-type_fold"/>
</dbReference>
<feature type="domain" description="PUM-HD" evidence="3">
    <location>
        <begin position="193"/>
        <end position="556"/>
    </location>
</feature>
<evidence type="ECO:0000313" key="4">
    <source>
        <dbReference type="EMBL" id="KAL3798509.1"/>
    </source>
</evidence>
<feature type="repeat" description="Pumilio" evidence="2">
    <location>
        <begin position="379"/>
        <end position="414"/>
    </location>
</feature>
<feature type="repeat" description="Pumilio" evidence="2">
    <location>
        <begin position="288"/>
        <end position="324"/>
    </location>
</feature>
<organism evidence="4 5">
    <name type="scientific">Cyclotella atomus</name>
    <dbReference type="NCBI Taxonomy" id="382360"/>
    <lineage>
        <taxon>Eukaryota</taxon>
        <taxon>Sar</taxon>
        <taxon>Stramenopiles</taxon>
        <taxon>Ochrophyta</taxon>
        <taxon>Bacillariophyta</taxon>
        <taxon>Coscinodiscophyceae</taxon>
        <taxon>Thalassiosirophycidae</taxon>
        <taxon>Stephanodiscales</taxon>
        <taxon>Stephanodiscaceae</taxon>
        <taxon>Cyclotella</taxon>
    </lineage>
</organism>
<evidence type="ECO:0000259" key="3">
    <source>
        <dbReference type="PROSITE" id="PS50303"/>
    </source>
</evidence>
<dbReference type="AlphaFoldDB" id="A0ABD3QEZ8"/>
<dbReference type="InterPro" id="IPR001313">
    <property type="entry name" value="Pumilio_RNA-bd_rpt"/>
</dbReference>
<protein>
    <recommendedName>
        <fullName evidence="3">PUM-HD domain-containing protein</fullName>
    </recommendedName>
</protein>
<evidence type="ECO:0000256" key="1">
    <source>
        <dbReference type="ARBA" id="ARBA00022737"/>
    </source>
</evidence>
<dbReference type="EMBL" id="JALLPJ020000214">
    <property type="protein sequence ID" value="KAL3798509.1"/>
    <property type="molecule type" value="Genomic_DNA"/>
</dbReference>
<dbReference type="Proteomes" id="UP001530400">
    <property type="component" value="Unassembled WGS sequence"/>
</dbReference>
<evidence type="ECO:0000256" key="2">
    <source>
        <dbReference type="PROSITE-ProRule" id="PRU00317"/>
    </source>
</evidence>
<gene>
    <name evidence="4" type="ORF">ACHAWO_002608</name>
</gene>
<keyword evidence="1" id="KW-0677">Repeat</keyword>
<dbReference type="PROSITE" id="PS50303">
    <property type="entry name" value="PUM_HD"/>
    <property type="match status" value="1"/>
</dbReference>
<keyword evidence="5" id="KW-1185">Reference proteome</keyword>
<evidence type="ECO:0000313" key="5">
    <source>
        <dbReference type="Proteomes" id="UP001530400"/>
    </source>
</evidence>
<accession>A0ABD3QEZ8</accession>
<dbReference type="PANTHER" id="PTHR12537">
    <property type="entry name" value="RNA BINDING PROTEIN PUMILIO-RELATED"/>
    <property type="match status" value="1"/>
</dbReference>
<reference evidence="4 5" key="1">
    <citation type="submission" date="2024-10" db="EMBL/GenBank/DDBJ databases">
        <title>Updated reference genomes for cyclostephanoid diatoms.</title>
        <authorList>
            <person name="Roberts W.R."/>
            <person name="Alverson A.J."/>
        </authorList>
    </citation>
    <scope>NUCLEOTIDE SEQUENCE [LARGE SCALE GENOMIC DNA]</scope>
    <source>
        <strain evidence="4 5">AJA010-31</strain>
    </source>
</reference>
<dbReference type="PANTHER" id="PTHR12537:SF12">
    <property type="entry name" value="MATERNAL PROTEIN PUMILIO"/>
    <property type="match status" value="1"/>
</dbReference>
<dbReference type="SMART" id="SM00025">
    <property type="entry name" value="Pumilio"/>
    <property type="match status" value="6"/>
</dbReference>
<dbReference type="Pfam" id="PF00806">
    <property type="entry name" value="PUF"/>
    <property type="match status" value="4"/>
</dbReference>
<comment type="caution">
    <text evidence="4">The sequence shown here is derived from an EMBL/GenBank/DDBJ whole genome shotgun (WGS) entry which is preliminary data.</text>
</comment>
<proteinExistence type="predicted"/>